<sequence>MQNAGKAAMLRAGSKAAAAYCHESMCDRTTTPFQVRLRGTYVSVLTRRSERSKQVIPDLAVLCMTRGLSCEEDDVRPIAQLSRITGPRRLEAAEDYSQIRECDSTTRHMSQLRAGQEGCATTFRQEPVLIERASGKCRELPGRLQEHVEHRAFICTAETQVSWTRELSKAILSTISAQTLNCTHSLRPASTALAHGVHTSMSFLSDTVLSGGSTRLHVAGSQDISRRTVRKSRSHGGFLSPLTKLVRNPVRSIGDAAGSHYTAPPRAISDEDAGRKQILYLRMQNAETYDDWKAAATDLDILEGNNAWKDKDESPEYDAALVAARLREMDEARLSCDVRRMLFLIRTTLTRDLGDMGGLRLYKHSHIGTKRLIERYIDSTQQTMRALLDVSVKQGDQCPVDPQTLVQQLLQARQSFGRSALLLSGGGTFGMNHIGVVKTLWDNGLLPRIISGASAGSIVCAVLCTKTDAEIPLVLHEFCYGDLDVFEKTGEPEGVLQKVARLCQTGTLFDMTHLRRVMRQMLGDMTFQESYNRTRRILNIPVSTSSIYDMPRLLNYITAPNVMIWSAVCTSCSVPLVYAQSELMAKDLKTGREVPWNPDPDAKWIDGSVDNDLPMTRLAEMFNVNHFIVSQVNPHVVPFLEKEEDIIAAEAQETAFSAGSLWMSSVASLAKGEVLHRLQVLADIGIFPTYVTKLKGLLSQRYSGDINIFPAISYADFPKVLSNPTTEYMLGCLLTGQRATWPKLSRIQNHVAIELALDSLIQKVKASTVFSPAQAEPRFIASSRPSSQGYESSTVPRTRPNSKTIRFATRTEPSSPVLSRSTLVGPVLSRSTPRLPAYDSQNPGRKQSAEVPKPSGNRTADNISSSTNPEDSSDKEYYAEIDSDTSEVLSSPSPTTSPSTYGPSFWPSTRHASTHAASAPTTPAISTSSDRYIGTLLNLAMTPSTNKLPAPSSPELRYKRLFHPPGPVPPELSVDPPTPNHVESLCSVTPSTPSASPAHSRRGSSVGLMLDISGARGMLRRKKSVVSLQESNLE</sequence>
<reference evidence="1" key="1">
    <citation type="submission" date="2022-11" db="EMBL/GenBank/DDBJ databases">
        <title>Genome Sequence of Boeremia exigua.</title>
        <authorList>
            <person name="Buettner E."/>
        </authorList>
    </citation>
    <scope>NUCLEOTIDE SEQUENCE</scope>
    <source>
        <strain evidence="1">CU02</strain>
    </source>
</reference>
<evidence type="ECO:0000313" key="2">
    <source>
        <dbReference type="Proteomes" id="UP001153331"/>
    </source>
</evidence>
<evidence type="ECO:0000313" key="1">
    <source>
        <dbReference type="EMBL" id="KAJ8111119.1"/>
    </source>
</evidence>
<keyword evidence="2" id="KW-1185">Reference proteome</keyword>
<gene>
    <name evidence="1" type="ORF">OPT61_g6213</name>
</gene>
<dbReference type="EMBL" id="JAPHNI010000435">
    <property type="protein sequence ID" value="KAJ8111119.1"/>
    <property type="molecule type" value="Genomic_DNA"/>
</dbReference>
<organism evidence="1 2">
    <name type="scientific">Boeremia exigua</name>
    <dbReference type="NCBI Taxonomy" id="749465"/>
    <lineage>
        <taxon>Eukaryota</taxon>
        <taxon>Fungi</taxon>
        <taxon>Dikarya</taxon>
        <taxon>Ascomycota</taxon>
        <taxon>Pezizomycotina</taxon>
        <taxon>Dothideomycetes</taxon>
        <taxon>Pleosporomycetidae</taxon>
        <taxon>Pleosporales</taxon>
        <taxon>Pleosporineae</taxon>
        <taxon>Didymellaceae</taxon>
        <taxon>Boeremia</taxon>
    </lineage>
</organism>
<accession>A0ACC2I7G2</accession>
<name>A0ACC2I7G2_9PLEO</name>
<proteinExistence type="predicted"/>
<comment type="caution">
    <text evidence="1">The sequence shown here is derived from an EMBL/GenBank/DDBJ whole genome shotgun (WGS) entry which is preliminary data.</text>
</comment>
<protein>
    <submittedName>
        <fullName evidence="1">Uncharacterized protein</fullName>
    </submittedName>
</protein>
<dbReference type="Proteomes" id="UP001153331">
    <property type="component" value="Unassembled WGS sequence"/>
</dbReference>